<organism evidence="2 3">
    <name type="scientific">Peredibacter starrii</name>
    <dbReference type="NCBI Taxonomy" id="28202"/>
    <lineage>
        <taxon>Bacteria</taxon>
        <taxon>Pseudomonadati</taxon>
        <taxon>Bdellovibrionota</taxon>
        <taxon>Bacteriovoracia</taxon>
        <taxon>Bacteriovoracales</taxon>
        <taxon>Bacteriovoracaceae</taxon>
        <taxon>Peredibacter</taxon>
    </lineage>
</organism>
<dbReference type="KEGG" id="psti:SOO65_11780"/>
<dbReference type="EMBL" id="CP139487">
    <property type="protein sequence ID" value="WPU63366.1"/>
    <property type="molecule type" value="Genomic_DNA"/>
</dbReference>
<dbReference type="AlphaFoldDB" id="A0AAX4HJG2"/>
<accession>A0AAX4HJG2</accession>
<evidence type="ECO:0000313" key="3">
    <source>
        <dbReference type="Proteomes" id="UP001324634"/>
    </source>
</evidence>
<gene>
    <name evidence="2" type="ORF">SOO65_11780</name>
</gene>
<dbReference type="Proteomes" id="UP001324634">
    <property type="component" value="Chromosome"/>
</dbReference>
<reference evidence="2 3" key="1">
    <citation type="submission" date="2023-11" db="EMBL/GenBank/DDBJ databases">
        <title>Peredibacter starrii A3.12.</title>
        <authorList>
            <person name="Mitchell R.J."/>
        </authorList>
    </citation>
    <scope>NUCLEOTIDE SEQUENCE [LARGE SCALE GENOMIC DNA]</scope>
    <source>
        <strain evidence="2 3">A3.12</strain>
    </source>
</reference>
<sequence length="156" mass="17685">MKKLFKNQKGMGLLEVLVGISIASVGGYIILNGIDYLSNKKTVVDKNANLENMISGIIGSIRSNIMMEKIDFEPEEFLKHTTYDAVEKSLNLCWVNDGMLPLEAYPTCPGKIGYVVTPFKVGTMEFRGLYKVTLRMTHRELLPNQFREYVFIVKDP</sequence>
<keyword evidence="1" id="KW-1133">Transmembrane helix</keyword>
<feature type="transmembrane region" description="Helical" evidence="1">
    <location>
        <begin position="12"/>
        <end position="31"/>
    </location>
</feature>
<proteinExistence type="predicted"/>
<keyword evidence="1" id="KW-0812">Transmembrane</keyword>
<evidence type="ECO:0000256" key="1">
    <source>
        <dbReference type="SAM" id="Phobius"/>
    </source>
</evidence>
<protein>
    <submittedName>
        <fullName evidence="2">Prepilin-type N-terminal cleavage/methylation domain-containing protein</fullName>
    </submittedName>
</protein>
<evidence type="ECO:0000313" key="2">
    <source>
        <dbReference type="EMBL" id="WPU63366.1"/>
    </source>
</evidence>
<name>A0AAX4HJG2_9BACT</name>
<keyword evidence="3" id="KW-1185">Reference proteome</keyword>
<keyword evidence="1" id="KW-0472">Membrane</keyword>
<dbReference type="RefSeq" id="WP_321389939.1">
    <property type="nucleotide sequence ID" value="NZ_CP139487.1"/>
</dbReference>